<dbReference type="PATRIC" id="fig|309800.29.peg.2683"/>
<dbReference type="EMBL" id="AOHU01000094">
    <property type="protein sequence ID" value="ELY27156.1"/>
    <property type="molecule type" value="Genomic_DNA"/>
</dbReference>
<dbReference type="InterPro" id="IPR055943">
    <property type="entry name" value="DUF7521"/>
</dbReference>
<reference evidence="2 3" key="2">
    <citation type="journal article" date="2014" name="PLoS Genet.">
        <title>Phylogenetically driven sequencing of extremely halophilic archaea reveals strategies for static and dynamic osmo-response.</title>
        <authorList>
            <person name="Becker E.A."/>
            <person name="Seitzer P.M."/>
            <person name="Tritt A."/>
            <person name="Larsen D."/>
            <person name="Krusor M."/>
            <person name="Yao A.I."/>
            <person name="Wu D."/>
            <person name="Madern D."/>
            <person name="Eisen J.A."/>
            <person name="Darling A.E."/>
            <person name="Facciotti M.T."/>
        </authorList>
    </citation>
    <scope>NUCLEOTIDE SEQUENCE [LARGE SCALE GENOMIC DNA]</scope>
    <source>
        <strain evidence="3">ATCC 29605 / DSM 3757 / JCM 8879 / NBRC 14742 / NCIMB 2012 / VKM B-1768 / DS2</strain>
    </source>
</reference>
<gene>
    <name evidence="2" type="ORF">C498_13961</name>
</gene>
<reference evidence="3" key="1">
    <citation type="submission" date="2012-11" db="EMBL/GenBank/DDBJ databases">
        <authorList>
            <person name="Becker E.A."/>
            <person name="Seitzer P."/>
            <person name="Tritt A."/>
            <person name="Larsen D."/>
            <person name="Yao A."/>
            <person name="Wu D."/>
            <person name="Darling A."/>
            <person name="Eisen J.A."/>
            <person name="Facciotti M.T."/>
        </authorList>
    </citation>
    <scope>NUCLEOTIDE SEQUENCE [LARGE SCALE GENOMIC DNA]</scope>
    <source>
        <strain evidence="3">ATCC 29605 / DSM 3757 / JCM 8879 / NBRC 14742 / NCIMB 2012 / VKM B-1768 / DS2</strain>
    </source>
</reference>
<feature type="transmembrane region" description="Helical" evidence="1">
    <location>
        <begin position="64"/>
        <end position="83"/>
    </location>
</feature>
<organism evidence="2 3">
    <name type="scientific">Haloferax volcanii (strain ATCC 29605 / DSM 3757 / JCM 8879 / NBRC 14742 / NCIMB 2012 / VKM B-1768 / DS2)</name>
    <name type="common">Halobacterium volcanii</name>
    <dbReference type="NCBI Taxonomy" id="309800"/>
    <lineage>
        <taxon>Archaea</taxon>
        <taxon>Methanobacteriati</taxon>
        <taxon>Methanobacteriota</taxon>
        <taxon>Stenosarchaea group</taxon>
        <taxon>Halobacteria</taxon>
        <taxon>Halobacteriales</taxon>
        <taxon>Haloferacaceae</taxon>
        <taxon>Haloferax</taxon>
    </lineage>
</organism>
<proteinExistence type="predicted"/>
<dbReference type="Proteomes" id="UP000011532">
    <property type="component" value="Unassembled WGS sequence"/>
</dbReference>
<name>L9UR38_HALVD</name>
<evidence type="ECO:0000256" key="1">
    <source>
        <dbReference type="SAM" id="Phobius"/>
    </source>
</evidence>
<feature type="transmembrane region" description="Helical" evidence="1">
    <location>
        <begin position="7"/>
        <end position="24"/>
    </location>
</feature>
<evidence type="ECO:0000313" key="2">
    <source>
        <dbReference type="EMBL" id="ELY27156.1"/>
    </source>
</evidence>
<dbReference type="AlphaFoldDB" id="L9UR38"/>
<protein>
    <submittedName>
        <fullName evidence="2">YapH protein</fullName>
    </submittedName>
</protein>
<keyword evidence="1" id="KW-1133">Transmembrane helix</keyword>
<keyword evidence="1" id="KW-0472">Membrane</keyword>
<dbReference type="Pfam" id="PF24365">
    <property type="entry name" value="DUF7521"/>
    <property type="match status" value="1"/>
</dbReference>
<accession>L9UR38</accession>
<keyword evidence="1" id="KW-0812">Transmembrane</keyword>
<comment type="caution">
    <text evidence="2">The sequence shown here is derived from an EMBL/GenBank/DDBJ whole genome shotgun (WGS) entry which is preliminary data.</text>
</comment>
<evidence type="ECO:0000313" key="3">
    <source>
        <dbReference type="Proteomes" id="UP000011532"/>
    </source>
</evidence>
<feature type="transmembrane region" description="Helical" evidence="1">
    <location>
        <begin position="30"/>
        <end position="52"/>
    </location>
</feature>
<sequence length="85" mass="8825">MIIVVKTGILVLGGLITYFSYKAYRNTGAASLRALALGFGVVTLGAMLGGALDVILNVNLATGLLIDSVLTLIGFAVITYSLYVD</sequence>